<dbReference type="Proteomes" id="UP000611459">
    <property type="component" value="Unassembled WGS sequence"/>
</dbReference>
<dbReference type="OrthoDB" id="5297879at2"/>
<feature type="domain" description="DNA-binding protein H-NS-like C-terminal" evidence="5">
    <location>
        <begin position="55"/>
        <end position="94"/>
    </location>
</feature>
<keyword evidence="14" id="KW-1185">Reference proteome</keyword>
<dbReference type="EMBL" id="QTQV01000005">
    <property type="protein sequence ID" value="RQT17918.1"/>
    <property type="molecule type" value="Genomic_DNA"/>
</dbReference>
<dbReference type="SMART" id="SM00528">
    <property type="entry name" value="HNS"/>
    <property type="match status" value="1"/>
</dbReference>
<reference evidence="7 14" key="3">
    <citation type="submission" date="2021-03" db="EMBL/GenBank/DDBJ databases">
        <title>Clinical course, treatment and visual outcome of an outbreak of Burkholderia contaminans endophthalmitis following cataract surgery.</title>
        <authorList>
            <person name="Lind C."/>
            <person name="Olsen K."/>
            <person name="Angelsen N.K."/>
            <person name="Krefting E.A."/>
            <person name="Fossen K."/>
            <person name="Gravningen K."/>
            <person name="Depoorter E."/>
            <person name="Vandamme P."/>
            <person name="Bertelsen G."/>
        </authorList>
    </citation>
    <scope>NUCLEOTIDE SEQUENCE [LARGE SCALE GENOMIC DNA]</scope>
    <source>
        <strain evidence="7 14">51242556</strain>
    </source>
</reference>
<dbReference type="EMBL" id="JAGEMX010000001">
    <property type="protein sequence ID" value="MBO1828741.1"/>
    <property type="molecule type" value="Genomic_DNA"/>
</dbReference>
<protein>
    <submittedName>
        <fullName evidence="9">H-NS histone family protein</fullName>
    </submittedName>
</protein>
<evidence type="ECO:0000313" key="8">
    <source>
        <dbReference type="EMBL" id="MDN7568973.1"/>
    </source>
</evidence>
<dbReference type="KEGG" id="bcon:NL30_06030"/>
<reference evidence="11 15" key="4">
    <citation type="submission" date="2021-12" db="EMBL/GenBank/DDBJ databases">
        <title>Genomic and phenotypic characterization of three Burkholderia contaminans isolates recovered from different sources.</title>
        <authorList>
            <person name="Lopez De Volder A."/>
            <person name="Fan Y."/>
            <person name="Nunvar J."/>
            <person name="Herrera T."/>
            <person name="Timp W."/>
            <person name="Degrossi J."/>
        </authorList>
    </citation>
    <scope>NUCLEOTIDE SEQUENCE [LARGE SCALE GENOMIC DNA]</scope>
    <source>
        <strain evidence="11 15">LMG 23361</strain>
    </source>
</reference>
<dbReference type="InterPro" id="IPR027444">
    <property type="entry name" value="H-NS_C_dom"/>
</dbReference>
<dbReference type="GO" id="GO:0003677">
    <property type="term" value="F:DNA binding"/>
    <property type="evidence" value="ECO:0007669"/>
    <property type="project" value="UniProtKB-KW"/>
</dbReference>
<dbReference type="Proteomes" id="UP001220209">
    <property type="component" value="Chromosome 2"/>
</dbReference>
<accession>A0A0G3YMY0</accession>
<dbReference type="GeneID" id="93189961"/>
<evidence type="ECO:0000313" key="7">
    <source>
        <dbReference type="EMBL" id="MBO1828741.1"/>
    </source>
</evidence>
<dbReference type="Proteomes" id="UP000664048">
    <property type="component" value="Unassembled WGS sequence"/>
</dbReference>
<evidence type="ECO:0000256" key="4">
    <source>
        <dbReference type="ARBA" id="ARBA00023125"/>
    </source>
</evidence>
<name>A0A0G3YMY0_9BURK</name>
<dbReference type="EMBL" id="JAENIB010000001">
    <property type="protein sequence ID" value="MBK1928464.1"/>
    <property type="molecule type" value="Genomic_DNA"/>
</dbReference>
<keyword evidence="4" id="KW-0238">DNA-binding</keyword>
<evidence type="ECO:0000313" key="13">
    <source>
        <dbReference type="Proteomes" id="UP000277921"/>
    </source>
</evidence>
<evidence type="ECO:0000313" key="6">
    <source>
        <dbReference type="EMBL" id="MBK1928464.1"/>
    </source>
</evidence>
<dbReference type="RefSeq" id="WP_039356963.1">
    <property type="nucleotide sequence ID" value="NZ_AP018357.1"/>
</dbReference>
<organism evidence="9 13">
    <name type="scientific">Burkholderia contaminans</name>
    <dbReference type="NCBI Taxonomy" id="488447"/>
    <lineage>
        <taxon>Bacteria</taxon>
        <taxon>Pseudomonadati</taxon>
        <taxon>Pseudomonadota</taxon>
        <taxon>Betaproteobacteria</taxon>
        <taxon>Burkholderiales</taxon>
        <taxon>Burkholderiaceae</taxon>
        <taxon>Burkholderia</taxon>
        <taxon>Burkholderia cepacia complex</taxon>
    </lineage>
</organism>
<dbReference type="EMBL" id="CP090641">
    <property type="protein sequence ID" value="WFN20434.1"/>
    <property type="molecule type" value="Genomic_DNA"/>
</dbReference>
<evidence type="ECO:0000313" key="14">
    <source>
        <dbReference type="Proteomes" id="UP000664048"/>
    </source>
</evidence>
<gene>
    <name evidence="10" type="ORF">DF037_05420</name>
    <name evidence="9" type="ORF">DF051_10610</name>
    <name evidence="7" type="ORF">J4M89_05010</name>
    <name evidence="6" type="ORF">JIN94_01100</name>
    <name evidence="11" type="ORF">LXE91_31470</name>
    <name evidence="8" type="ORF">QZM56_31175</name>
</gene>
<evidence type="ECO:0000313" key="11">
    <source>
        <dbReference type="EMBL" id="WFN20434.1"/>
    </source>
</evidence>
<evidence type="ECO:0000313" key="12">
    <source>
        <dbReference type="Proteomes" id="UP000269271"/>
    </source>
</evidence>
<reference evidence="6" key="2">
    <citation type="submission" date="2021-01" db="EMBL/GenBank/DDBJ databases">
        <title>Outbreak of Burkholderia contaminns endophthalmitis traced to a clinical ventilation system.</title>
        <authorList>
            <person name="Lipuma J."/>
            <person name="Spilker T."/>
            <person name="Kratholm J."/>
        </authorList>
    </citation>
    <scope>NUCLEOTIDE SEQUENCE</scope>
    <source>
        <strain evidence="6">HI4954</strain>
    </source>
</reference>
<sequence length="96" mass="10844">MHQLQTLQAQLAELDRRIKAARSRERRAVLAQVRELVTGYALTAREIFGQGYSDRAKLFTVGAKYRDPATGATWSGRGRAPAWIVGRDRTAFLIRE</sequence>
<evidence type="ECO:0000313" key="10">
    <source>
        <dbReference type="EMBL" id="RQT34785.1"/>
    </source>
</evidence>
<evidence type="ECO:0000313" key="15">
    <source>
        <dbReference type="Proteomes" id="UP001220209"/>
    </source>
</evidence>
<evidence type="ECO:0000259" key="5">
    <source>
        <dbReference type="SMART" id="SM00528"/>
    </source>
</evidence>
<dbReference type="SUPFAM" id="SSF81273">
    <property type="entry name" value="H-NS histone-like proteins"/>
    <property type="match status" value="1"/>
</dbReference>
<evidence type="ECO:0000256" key="1">
    <source>
        <dbReference type="ARBA" id="ARBA00004453"/>
    </source>
</evidence>
<keyword evidence="3" id="KW-0963">Cytoplasm</keyword>
<dbReference type="PANTHER" id="PTHR38097">
    <property type="match status" value="1"/>
</dbReference>
<dbReference type="AlphaFoldDB" id="A0A0G3YMY0"/>
<dbReference type="PANTHER" id="PTHR38097:SF2">
    <property type="entry name" value="DNA-BINDING PROTEIN STPA"/>
    <property type="match status" value="1"/>
</dbReference>
<evidence type="ECO:0000256" key="3">
    <source>
        <dbReference type="ARBA" id="ARBA00022490"/>
    </source>
</evidence>
<dbReference type="EMBL" id="QTQX01000003">
    <property type="protein sequence ID" value="RQT34785.1"/>
    <property type="molecule type" value="Genomic_DNA"/>
</dbReference>
<dbReference type="EMBL" id="JAUJQS010000031">
    <property type="protein sequence ID" value="MDN7568973.1"/>
    <property type="molecule type" value="Genomic_DNA"/>
</dbReference>
<dbReference type="GO" id="GO:0009295">
    <property type="term" value="C:nucleoid"/>
    <property type="evidence" value="ECO:0007669"/>
    <property type="project" value="UniProtKB-SubCell"/>
</dbReference>
<dbReference type="Gene3D" id="4.10.430.30">
    <property type="match status" value="1"/>
</dbReference>
<dbReference type="Proteomes" id="UP000277921">
    <property type="component" value="Unassembled WGS sequence"/>
</dbReference>
<comment type="similarity">
    <text evidence="2">Belongs to the histone-like protein H-NS family.</text>
</comment>
<reference evidence="12 13" key="1">
    <citation type="submission" date="2018-08" db="EMBL/GenBank/DDBJ databases">
        <title>Comparative analysis of Burkholderia isolates from Puerto Rico.</title>
        <authorList>
            <person name="Hall C."/>
            <person name="Sahl J."/>
            <person name="Wagner D."/>
        </authorList>
    </citation>
    <scope>NUCLEOTIDE SEQUENCE [LARGE SCALE GENOMIC DNA]</scope>
    <source>
        <strain evidence="10 12">Bp9001</strain>
        <strain evidence="9 13">Bp9025</strain>
    </source>
</reference>
<dbReference type="Proteomes" id="UP000269271">
    <property type="component" value="Unassembled WGS sequence"/>
</dbReference>
<dbReference type="Proteomes" id="UP001172109">
    <property type="component" value="Unassembled WGS sequence"/>
</dbReference>
<proteinExistence type="inferred from homology"/>
<reference evidence="8" key="5">
    <citation type="submission" date="2023-07" db="EMBL/GenBank/DDBJ databases">
        <title>A collection of bacterial strains from the Burkholderia cepacia Research Laboratory and Repository.</title>
        <authorList>
            <person name="Lipuma J."/>
            <person name="Spilker T."/>
            <person name="Caverly L."/>
        </authorList>
    </citation>
    <scope>NUCLEOTIDE SEQUENCE</scope>
    <source>
        <strain evidence="8">AU44979</strain>
    </source>
</reference>
<comment type="subcellular location">
    <subcellularLocation>
        <location evidence="1">Cytoplasm</location>
        <location evidence="1">Nucleoid</location>
    </subcellularLocation>
</comment>
<dbReference type="Pfam" id="PF00816">
    <property type="entry name" value="Histone_HNS"/>
    <property type="match status" value="1"/>
</dbReference>
<evidence type="ECO:0000256" key="2">
    <source>
        <dbReference type="ARBA" id="ARBA00010610"/>
    </source>
</evidence>
<evidence type="ECO:0000313" key="9">
    <source>
        <dbReference type="EMBL" id="RQT17918.1"/>
    </source>
</evidence>